<keyword evidence="5" id="KW-1185">Reference proteome</keyword>
<organism evidence="2 4">
    <name type="scientific">Acidipropionibacterium acidipropionici</name>
    <dbReference type="NCBI Taxonomy" id="1748"/>
    <lineage>
        <taxon>Bacteria</taxon>
        <taxon>Bacillati</taxon>
        <taxon>Actinomycetota</taxon>
        <taxon>Actinomycetes</taxon>
        <taxon>Propionibacteriales</taxon>
        <taxon>Propionibacteriaceae</taxon>
        <taxon>Acidipropionibacterium</taxon>
    </lineage>
</organism>
<proteinExistence type="predicted"/>
<dbReference type="PANTHER" id="PTHR36836">
    <property type="entry name" value="COLANIC ACID BIOSYNTHESIS PROTEIN WCAK"/>
    <property type="match status" value="1"/>
</dbReference>
<dbReference type="Pfam" id="PF04230">
    <property type="entry name" value="PS_pyruv_trans"/>
    <property type="match status" value="1"/>
</dbReference>
<dbReference type="EMBL" id="CP014352">
    <property type="protein sequence ID" value="AMS06174.1"/>
    <property type="molecule type" value="Genomic_DNA"/>
</dbReference>
<evidence type="ECO:0000313" key="3">
    <source>
        <dbReference type="EMBL" id="AOZ47634.1"/>
    </source>
</evidence>
<dbReference type="Proteomes" id="UP000178666">
    <property type="component" value="Chromosome"/>
</dbReference>
<reference evidence="2 4" key="2">
    <citation type="submission" date="2016-02" db="EMBL/GenBank/DDBJ databases">
        <title>Complete Genome Sequence of Propionibacterium acidipropionici ATCC 55737.</title>
        <authorList>
            <person name="Luna Flores C.H."/>
            <person name="Nielsen L.K."/>
            <person name="Marcellin E."/>
        </authorList>
    </citation>
    <scope>NUCLEOTIDE SEQUENCE [LARGE SCALE GENOMIC DNA]</scope>
    <source>
        <strain evidence="2 4">ATCC 55737</strain>
    </source>
</reference>
<evidence type="ECO:0000259" key="1">
    <source>
        <dbReference type="Pfam" id="PF04230"/>
    </source>
</evidence>
<gene>
    <name evidence="3" type="ORF">A8L58_14175</name>
    <name evidence="2" type="ORF">AXH35_12725</name>
</gene>
<evidence type="ECO:0000313" key="5">
    <source>
        <dbReference type="Proteomes" id="UP000178666"/>
    </source>
</evidence>
<reference evidence="3 5" key="1">
    <citation type="journal article" date="2016" name="Plant Dis.">
        <title>Improved production of propionic acid using genome shuffling.</title>
        <authorList>
            <person name="Luna-Flores C.H."/>
            <person name="Palfreyman R.W."/>
            <person name="Kromer J.O."/>
            <person name="Nielsen L.K."/>
            <person name="Marcellin E."/>
        </authorList>
    </citation>
    <scope>NUCLEOTIDE SEQUENCE [LARGE SCALE GENOMIC DNA]</scope>
    <source>
        <strain evidence="3 5">F3E8</strain>
    </source>
</reference>
<name>A0AAC9FCH5_9ACTN</name>
<dbReference type="PANTHER" id="PTHR36836:SF1">
    <property type="entry name" value="COLANIC ACID BIOSYNTHESIS PROTEIN WCAK"/>
    <property type="match status" value="1"/>
</dbReference>
<evidence type="ECO:0000313" key="2">
    <source>
        <dbReference type="EMBL" id="AMS06174.1"/>
    </source>
</evidence>
<dbReference type="EMBL" id="CP015970">
    <property type="protein sequence ID" value="AOZ47634.1"/>
    <property type="molecule type" value="Genomic_DNA"/>
</dbReference>
<dbReference type="InterPro" id="IPR007345">
    <property type="entry name" value="Polysacch_pyruvyl_Trfase"/>
</dbReference>
<sequence length="350" mass="38035">MTQVALLHAYSPLNAGDGLLVEQALDLIHDAVGADALVDIFASRPDGFTQAAMPGTEAIGTRPGKRGYSREYLRRLAHLGEYDLIVGVGGGYLRFGHPLEAAKTWLVHMPQLARAASAGNAVYLPQSCGPLGPVSGPVVRHFFRRMGSVMLRDDRSVSDCSPVDTVRAPDCGLLGLHRVRLPFDEDAPVIVGTRQLRRGADRKVEEVARRLAPVEGLVQSRVGANNDEESTRRLGASQLHSQADLRSLDRARVVISVRLHGALMALAAGHYVIHLSYERKGFGAFSDLGLDDNVHNVYSMDVDQVIAQAESLREDPGARQAFDATVEQALPRLAQRRNEVVERLMATAES</sequence>
<dbReference type="Proteomes" id="UP000075221">
    <property type="component" value="Chromosome"/>
</dbReference>
<protein>
    <recommendedName>
        <fullName evidence="1">Polysaccharide pyruvyl transferase domain-containing protein</fullName>
    </recommendedName>
</protein>
<feature type="domain" description="Polysaccharide pyruvyl transferase" evidence="1">
    <location>
        <begin position="14"/>
        <end position="278"/>
    </location>
</feature>
<dbReference type="RefSeq" id="WP_062820085.1">
    <property type="nucleotide sequence ID" value="NZ_CP014352.1"/>
</dbReference>
<accession>A0AAC9FCH5</accession>
<dbReference type="AlphaFoldDB" id="A0AAC9FCH5"/>
<evidence type="ECO:0000313" key="4">
    <source>
        <dbReference type="Proteomes" id="UP000075221"/>
    </source>
</evidence>